<dbReference type="OMA" id="CQVRCVQ"/>
<dbReference type="PANTHER" id="PTHR12507">
    <property type="entry name" value="REDUCED GROWTH PHENOTYPE 1 RGP1, YEAST -RELATED"/>
    <property type="match status" value="1"/>
</dbReference>
<organism evidence="1 2">
    <name type="scientific">Exaiptasia diaphana</name>
    <name type="common">Tropical sea anemone</name>
    <name type="synonym">Aiptasia pulchella</name>
    <dbReference type="NCBI Taxonomy" id="2652724"/>
    <lineage>
        <taxon>Eukaryota</taxon>
        <taxon>Metazoa</taxon>
        <taxon>Cnidaria</taxon>
        <taxon>Anthozoa</taxon>
        <taxon>Hexacorallia</taxon>
        <taxon>Actiniaria</taxon>
        <taxon>Aiptasiidae</taxon>
        <taxon>Exaiptasia</taxon>
    </lineage>
</organism>
<accession>A0A913Y780</accession>
<evidence type="ECO:0008006" key="3">
    <source>
        <dbReference type="Google" id="ProtNLM"/>
    </source>
</evidence>
<dbReference type="KEGG" id="epa:110253621"/>
<name>A0A913Y780_EXADI</name>
<dbReference type="Pfam" id="PF08737">
    <property type="entry name" value="Rgp1"/>
    <property type="match status" value="2"/>
</dbReference>
<reference evidence="1" key="1">
    <citation type="submission" date="2022-11" db="UniProtKB">
        <authorList>
            <consortium name="EnsemblMetazoa"/>
        </authorList>
    </citation>
    <scope>IDENTIFICATION</scope>
</reference>
<evidence type="ECO:0000313" key="1">
    <source>
        <dbReference type="EnsemblMetazoa" id="XP_020916227.1"/>
    </source>
</evidence>
<sequence>MLWGSNAMIEIKARILRSAVYLSGETLQCEITFSNVNTKECPSPRKVNHYKEEKKSDKVERLAWSSAQIHCQCSVMSGRVVIPGKENATALDNTSPISESRTSFAPSRGEQGHCLISTEPKILFCDLQLYPGESKTFLYSEKVPVNGPPSYKGHTVKYSYKITIGTSRVNSQIKLLRLPIRILVVPGLQEIENMFSLREQPKNPFLQSKAETTSLLDVAVDFLTSVTSKRNNHVYNIVSNRGHVGKFCLFKSAYRIGEEIVGSFDFTDSLIPCLKFTVTLQSEEHIPEECRPLNSKSADMTHTSHCSYQEHCLHTKKTHIVLPVPITATPEFVSDLVCLKWRLHFEFVLVCGSLPAGASPLQSTYPPLDTATWQGPSNIETELLTWDFPVKLLATNPVQASSVSLLRTTNSIVF</sequence>
<dbReference type="Proteomes" id="UP000887567">
    <property type="component" value="Unplaced"/>
</dbReference>
<dbReference type="OrthoDB" id="1918at2759"/>
<dbReference type="GeneID" id="110253621"/>
<dbReference type="RefSeq" id="XP_020916227.1">
    <property type="nucleotide sequence ID" value="XM_021060568.2"/>
</dbReference>
<dbReference type="AlphaFoldDB" id="A0A913Y780"/>
<keyword evidence="2" id="KW-1185">Reference proteome</keyword>
<protein>
    <recommendedName>
        <fullName evidence="3">RAB6A-GEF complex partner protein 2</fullName>
    </recommendedName>
</protein>
<evidence type="ECO:0000313" key="2">
    <source>
        <dbReference type="Proteomes" id="UP000887567"/>
    </source>
</evidence>
<dbReference type="InterPro" id="IPR014848">
    <property type="entry name" value="Rgp1"/>
</dbReference>
<proteinExistence type="predicted"/>
<dbReference type="EnsemblMetazoa" id="XM_021060568.2">
    <property type="protein sequence ID" value="XP_020916227.1"/>
    <property type="gene ID" value="LOC110253621"/>
</dbReference>